<keyword evidence="2" id="KW-1185">Reference proteome</keyword>
<dbReference type="AlphaFoldDB" id="A0A9W9CD51"/>
<organism evidence="1 2">
    <name type="scientific">Didymosphaeria variabile</name>
    <dbReference type="NCBI Taxonomy" id="1932322"/>
    <lineage>
        <taxon>Eukaryota</taxon>
        <taxon>Fungi</taxon>
        <taxon>Dikarya</taxon>
        <taxon>Ascomycota</taxon>
        <taxon>Pezizomycotina</taxon>
        <taxon>Dothideomycetes</taxon>
        <taxon>Pleosporomycetidae</taxon>
        <taxon>Pleosporales</taxon>
        <taxon>Massarineae</taxon>
        <taxon>Didymosphaeriaceae</taxon>
        <taxon>Didymosphaeria</taxon>
    </lineage>
</organism>
<sequence>MPGTLDAAWSRLTGAIIQLQTSIHAYKSSQEHPSQYKFLEIKNSEYPTQHTTESFAPQTGQATTSLATCASLNALEAQLASFEQQLKQRRQWRVPPYFSPDPFLLIDLSDLDDAIHLLESAIDIPRFPQRAKTPHDAFSKQRWEWDFQWSEWYYEDPTSRIHVYLTEWELRDDASEWQIVAQGHKSVEESLATLGSWVEWVWDQEWGEWYLPLIVEDDEVTRRRIYACHWKKTEEGNWVYVERRASTHEDN</sequence>
<protein>
    <submittedName>
        <fullName evidence="1">Uncharacterized protein</fullName>
    </submittedName>
</protein>
<gene>
    <name evidence="1" type="ORF">N0V89_004109</name>
</gene>
<dbReference type="Proteomes" id="UP001140513">
    <property type="component" value="Unassembled WGS sequence"/>
</dbReference>
<dbReference type="GeneID" id="80907639"/>
<dbReference type="OrthoDB" id="3741621at2759"/>
<reference evidence="1" key="1">
    <citation type="submission" date="2022-10" db="EMBL/GenBank/DDBJ databases">
        <title>Tapping the CABI collections for fungal endophytes: first genome assemblies for Collariella, Neodidymelliopsis, Ascochyta clinopodiicola, Didymella pomorum, Didymosphaeria variabile, Neocosmospora piperis and Neocucurbitaria cava.</title>
        <authorList>
            <person name="Hill R."/>
        </authorList>
    </citation>
    <scope>NUCLEOTIDE SEQUENCE</scope>
    <source>
        <strain evidence="1">IMI 356815</strain>
    </source>
</reference>
<comment type="caution">
    <text evidence="1">The sequence shown here is derived from an EMBL/GenBank/DDBJ whole genome shotgun (WGS) entry which is preliminary data.</text>
</comment>
<dbReference type="EMBL" id="JAPEUX010000003">
    <property type="protein sequence ID" value="KAJ4356082.1"/>
    <property type="molecule type" value="Genomic_DNA"/>
</dbReference>
<evidence type="ECO:0000313" key="2">
    <source>
        <dbReference type="Proteomes" id="UP001140513"/>
    </source>
</evidence>
<dbReference type="RefSeq" id="XP_056073208.1">
    <property type="nucleotide sequence ID" value="XM_056212900.1"/>
</dbReference>
<evidence type="ECO:0000313" key="1">
    <source>
        <dbReference type="EMBL" id="KAJ4356082.1"/>
    </source>
</evidence>
<name>A0A9W9CD51_9PLEO</name>
<accession>A0A9W9CD51</accession>
<proteinExistence type="predicted"/>